<dbReference type="EMBL" id="JAMZDX010000002">
    <property type="protein sequence ID" value="MCP2309281.1"/>
    <property type="molecule type" value="Genomic_DNA"/>
</dbReference>
<evidence type="ECO:0000313" key="3">
    <source>
        <dbReference type="Proteomes" id="UP001206483"/>
    </source>
</evidence>
<keyword evidence="1" id="KW-0472">Membrane</keyword>
<protein>
    <submittedName>
        <fullName evidence="2">Uncharacterized protein</fullName>
    </submittedName>
</protein>
<sequence length="119" mass="13143">MSDSDLTVGELGRMVGALREDFEKFVEGVYARLDRVVSTEVYAIQTAHVDQRLNDLARDISVAQRDAQTALASLEAYKLAEVSRRERERQTRLAQLVLPVLLAVFSAAVSVVTAVVSLH</sequence>
<name>A0ABT1IXN5_9ACTN</name>
<keyword evidence="1" id="KW-1133">Transmembrane helix</keyword>
<evidence type="ECO:0000313" key="2">
    <source>
        <dbReference type="EMBL" id="MCP2309281.1"/>
    </source>
</evidence>
<proteinExistence type="predicted"/>
<organism evidence="2 3">
    <name type="scientific">Kitasatospora paracochleata</name>
    <dbReference type="NCBI Taxonomy" id="58354"/>
    <lineage>
        <taxon>Bacteria</taxon>
        <taxon>Bacillati</taxon>
        <taxon>Actinomycetota</taxon>
        <taxon>Actinomycetes</taxon>
        <taxon>Kitasatosporales</taxon>
        <taxon>Streptomycetaceae</taxon>
        <taxon>Kitasatospora</taxon>
    </lineage>
</organism>
<feature type="transmembrane region" description="Helical" evidence="1">
    <location>
        <begin position="93"/>
        <end position="116"/>
    </location>
</feature>
<keyword evidence="1" id="KW-0812">Transmembrane</keyword>
<reference evidence="2 3" key="1">
    <citation type="submission" date="2022-06" db="EMBL/GenBank/DDBJ databases">
        <title>Sequencing the genomes of 1000 actinobacteria strains.</title>
        <authorList>
            <person name="Klenk H.-P."/>
        </authorList>
    </citation>
    <scope>NUCLEOTIDE SEQUENCE [LARGE SCALE GENOMIC DNA]</scope>
    <source>
        <strain evidence="2 3">DSM 41656</strain>
    </source>
</reference>
<dbReference type="RefSeq" id="WP_253796274.1">
    <property type="nucleotide sequence ID" value="NZ_BAAAUB010000042.1"/>
</dbReference>
<evidence type="ECO:0000256" key="1">
    <source>
        <dbReference type="SAM" id="Phobius"/>
    </source>
</evidence>
<keyword evidence="3" id="KW-1185">Reference proteome</keyword>
<comment type="caution">
    <text evidence="2">The sequence shown here is derived from an EMBL/GenBank/DDBJ whole genome shotgun (WGS) entry which is preliminary data.</text>
</comment>
<gene>
    <name evidence="2" type="ORF">FHR36_002405</name>
</gene>
<dbReference type="Proteomes" id="UP001206483">
    <property type="component" value="Unassembled WGS sequence"/>
</dbReference>
<accession>A0ABT1IXN5</accession>